<accession>A0A481YQ77</accession>
<reference evidence="1" key="1">
    <citation type="journal article" date="2019" name="MBio">
        <title>Virus Genomes from Deep Sea Sediments Expand the Ocean Megavirome and Support Independent Origins of Viral Gigantism.</title>
        <authorList>
            <person name="Backstrom D."/>
            <person name="Yutin N."/>
            <person name="Jorgensen S.L."/>
            <person name="Dharamshi J."/>
            <person name="Homa F."/>
            <person name="Zaremba-Niedwiedzka K."/>
            <person name="Spang A."/>
            <person name="Wolf Y.I."/>
            <person name="Koonin E.V."/>
            <person name="Ettema T.J."/>
        </authorList>
    </citation>
    <scope>NUCLEOTIDE SEQUENCE</scope>
</reference>
<sequence length="179" mass="21367">MFINLEFLIIVYNFKRNMINSQDINGIFERTKFLSKKAYNLYSRLSKYLTIRPKSEIINISYKNTSPLELHYCFSINEYVVINISHGNVYVEYIDLDVGSIMEIVTDINDILEYEKLFKRYTCMYDSISDKSEFRCSFDYNLKDSSFVAFEQEDKQIDVYYTFMIKIVTCNKYDNSIHS</sequence>
<dbReference type="EMBL" id="MK500300">
    <property type="protein sequence ID" value="QBK84925.1"/>
    <property type="molecule type" value="Genomic_DNA"/>
</dbReference>
<protein>
    <submittedName>
        <fullName evidence="1">Uncharacterized protein</fullName>
    </submittedName>
</protein>
<organism evidence="1">
    <name type="scientific">Pithovirus LCDPAC02</name>
    <dbReference type="NCBI Taxonomy" id="2506601"/>
    <lineage>
        <taxon>Viruses</taxon>
        <taxon>Pithoviruses</taxon>
    </lineage>
</organism>
<proteinExistence type="predicted"/>
<evidence type="ECO:0000313" key="1">
    <source>
        <dbReference type="EMBL" id="QBK84925.1"/>
    </source>
</evidence>
<gene>
    <name evidence="1" type="ORF">LCDPAC02_01240</name>
</gene>
<name>A0A481YQ77_9VIRU</name>